<dbReference type="InterPro" id="IPR034660">
    <property type="entry name" value="DinB/YfiT-like"/>
</dbReference>
<evidence type="ECO:0000313" key="3">
    <source>
        <dbReference type="Proteomes" id="UP000198921"/>
    </source>
</evidence>
<gene>
    <name evidence="2" type="ORF">SAMN05660209_01185</name>
</gene>
<dbReference type="Gene3D" id="1.20.120.450">
    <property type="entry name" value="dinb family like domain"/>
    <property type="match status" value="1"/>
</dbReference>
<dbReference type="EMBL" id="FNOT01000003">
    <property type="protein sequence ID" value="SDX77370.1"/>
    <property type="molecule type" value="Genomic_DNA"/>
</dbReference>
<dbReference type="InterPro" id="IPR017520">
    <property type="entry name" value="CHP03086"/>
</dbReference>
<organism evidence="2 3">
    <name type="scientific">Geodermatophilus africanus</name>
    <dbReference type="NCBI Taxonomy" id="1137993"/>
    <lineage>
        <taxon>Bacteria</taxon>
        <taxon>Bacillati</taxon>
        <taxon>Actinomycetota</taxon>
        <taxon>Actinomycetes</taxon>
        <taxon>Geodermatophilales</taxon>
        <taxon>Geodermatophilaceae</taxon>
        <taxon>Geodermatophilus</taxon>
    </lineage>
</organism>
<protein>
    <submittedName>
        <fullName evidence="2">TIGR03086 family protein</fullName>
    </submittedName>
</protein>
<dbReference type="Proteomes" id="UP000198921">
    <property type="component" value="Unassembled WGS sequence"/>
</dbReference>
<dbReference type="SUPFAM" id="SSF109854">
    <property type="entry name" value="DinB/YfiT-like putative metalloenzymes"/>
    <property type="match status" value="1"/>
</dbReference>
<feature type="domain" description="Mycothiol-dependent maleylpyruvate isomerase metal-binding" evidence="1">
    <location>
        <begin position="70"/>
        <end position="170"/>
    </location>
</feature>
<evidence type="ECO:0000259" key="1">
    <source>
        <dbReference type="Pfam" id="PF11716"/>
    </source>
</evidence>
<accession>A0A1H3EFH2</accession>
<name>A0A1H3EFH2_9ACTN</name>
<dbReference type="InterPro" id="IPR017517">
    <property type="entry name" value="Maleyloyr_isom"/>
</dbReference>
<reference evidence="3" key="1">
    <citation type="submission" date="2016-10" db="EMBL/GenBank/DDBJ databases">
        <authorList>
            <person name="Varghese N."/>
            <person name="Submissions S."/>
        </authorList>
    </citation>
    <scope>NUCLEOTIDE SEQUENCE [LARGE SCALE GENOMIC DNA]</scope>
    <source>
        <strain evidence="3">DSM 45422</strain>
    </source>
</reference>
<keyword evidence="3" id="KW-1185">Reference proteome</keyword>
<dbReference type="GO" id="GO:0046872">
    <property type="term" value="F:metal ion binding"/>
    <property type="evidence" value="ECO:0007669"/>
    <property type="project" value="InterPro"/>
</dbReference>
<proteinExistence type="predicted"/>
<dbReference type="AlphaFoldDB" id="A0A1H3EFH2"/>
<dbReference type="NCBIfam" id="TIGR03086">
    <property type="entry name" value="TIGR03086 family metal-binding protein"/>
    <property type="match status" value="1"/>
</dbReference>
<dbReference type="STRING" id="1137993.SAMN05660209_01185"/>
<dbReference type="InterPro" id="IPR024344">
    <property type="entry name" value="MDMPI_metal-binding"/>
</dbReference>
<dbReference type="Pfam" id="PF11716">
    <property type="entry name" value="MDMPI_N"/>
    <property type="match status" value="1"/>
</dbReference>
<evidence type="ECO:0000313" key="2">
    <source>
        <dbReference type="EMBL" id="SDX77370.1"/>
    </source>
</evidence>
<dbReference type="NCBIfam" id="TIGR03083">
    <property type="entry name" value="maleylpyruvate isomerase family mycothiol-dependent enzyme"/>
    <property type="match status" value="1"/>
</dbReference>
<sequence length="227" mass="24084">MGRTGSFHGGGRVVLRRFVPHGAGRALALSTSCMAEFAPAELLSLFQRAQASFTDRVDAVGPGQWDDGALPGWTVADLVAHLVSESLWAPPLLAGEPFDLIDGRFPDETSDLLGDDPLTGWESAADGALAAFAQDRALLHTVHLQRGPTSAAEYLEELTADLTVHSWDLASATDGDTELDPALVTAALVVADRLPADGVRGLFDPPLDVPRTAPPQVRLLGRYGRRS</sequence>